<sequence>MLVWRAGFLRGFSELVSADKIVPLIIPHLVNKTNAAQVAQTVNTLIPVVAALFPQST</sequence>
<dbReference type="Proteomes" id="UP001596310">
    <property type="component" value="Unassembled WGS sequence"/>
</dbReference>
<comment type="caution">
    <text evidence="1">The sequence shown here is derived from an EMBL/GenBank/DDBJ whole genome shotgun (WGS) entry which is preliminary data.</text>
</comment>
<dbReference type="EMBL" id="JBHSSM010000010">
    <property type="protein sequence ID" value="MFC6314587.1"/>
    <property type="molecule type" value="Genomic_DNA"/>
</dbReference>
<accession>A0ABW1UP23</accession>
<organism evidence="1 2">
    <name type="scientific">Lapidilactobacillus achengensis</name>
    <dbReference type="NCBI Taxonomy" id="2486000"/>
    <lineage>
        <taxon>Bacteria</taxon>
        <taxon>Bacillati</taxon>
        <taxon>Bacillota</taxon>
        <taxon>Bacilli</taxon>
        <taxon>Lactobacillales</taxon>
        <taxon>Lactobacillaceae</taxon>
        <taxon>Lapidilactobacillus</taxon>
    </lineage>
</organism>
<name>A0ABW1UP23_9LACO</name>
<reference evidence="2" key="1">
    <citation type="journal article" date="2019" name="Int. J. Syst. Evol. Microbiol.">
        <title>The Global Catalogue of Microorganisms (GCM) 10K type strain sequencing project: providing services to taxonomists for standard genome sequencing and annotation.</title>
        <authorList>
            <consortium name="The Broad Institute Genomics Platform"/>
            <consortium name="The Broad Institute Genome Sequencing Center for Infectious Disease"/>
            <person name="Wu L."/>
            <person name="Ma J."/>
        </authorList>
    </citation>
    <scope>NUCLEOTIDE SEQUENCE [LARGE SCALE GENOMIC DNA]</scope>
    <source>
        <strain evidence="2">CCM 8897</strain>
    </source>
</reference>
<gene>
    <name evidence="1" type="ORF">ACFQHW_03280</name>
</gene>
<evidence type="ECO:0000313" key="2">
    <source>
        <dbReference type="Proteomes" id="UP001596310"/>
    </source>
</evidence>
<keyword evidence="2" id="KW-1185">Reference proteome</keyword>
<proteinExistence type="predicted"/>
<evidence type="ECO:0000313" key="1">
    <source>
        <dbReference type="EMBL" id="MFC6314587.1"/>
    </source>
</evidence>
<protein>
    <submittedName>
        <fullName evidence="1">Uncharacterized protein</fullName>
    </submittedName>
</protein>